<evidence type="ECO:0000256" key="1">
    <source>
        <dbReference type="SAM" id="MobiDB-lite"/>
    </source>
</evidence>
<feature type="region of interest" description="Disordered" evidence="1">
    <location>
        <begin position="124"/>
        <end position="147"/>
    </location>
</feature>
<dbReference type="AlphaFoldDB" id="A0A0F9NSU5"/>
<gene>
    <name evidence="2" type="ORF">LCGC14_1223760</name>
</gene>
<evidence type="ECO:0000313" key="2">
    <source>
        <dbReference type="EMBL" id="KKM91905.1"/>
    </source>
</evidence>
<organism evidence="2">
    <name type="scientific">marine sediment metagenome</name>
    <dbReference type="NCBI Taxonomy" id="412755"/>
    <lineage>
        <taxon>unclassified sequences</taxon>
        <taxon>metagenomes</taxon>
        <taxon>ecological metagenomes</taxon>
    </lineage>
</organism>
<dbReference type="EMBL" id="LAZR01006469">
    <property type="protein sequence ID" value="KKM91905.1"/>
    <property type="molecule type" value="Genomic_DNA"/>
</dbReference>
<reference evidence="2" key="1">
    <citation type="journal article" date="2015" name="Nature">
        <title>Complex archaea that bridge the gap between prokaryotes and eukaryotes.</title>
        <authorList>
            <person name="Spang A."/>
            <person name="Saw J.H."/>
            <person name="Jorgensen S.L."/>
            <person name="Zaremba-Niedzwiedzka K."/>
            <person name="Martijn J."/>
            <person name="Lind A.E."/>
            <person name="van Eijk R."/>
            <person name="Schleper C."/>
            <person name="Guy L."/>
            <person name="Ettema T.J."/>
        </authorList>
    </citation>
    <scope>NUCLEOTIDE SEQUENCE</scope>
</reference>
<sequence>MDLINMNRGVIRFVDGYIITITHRRGGTSKAIVDRKFTVGQVVCFTVDPVHLNITNVMLKSEADNIVRKAGSEEHQVASMPGEGMPLSENPEFLDTDPVEQHYGKEVEDYGDIYNILNSRQVSQKPTDIDNGEGGRDVIDRADYFEE</sequence>
<name>A0A0F9NSU5_9ZZZZ</name>
<proteinExistence type="predicted"/>
<protein>
    <submittedName>
        <fullName evidence="2">Uncharacterized protein</fullName>
    </submittedName>
</protein>
<comment type="caution">
    <text evidence="2">The sequence shown here is derived from an EMBL/GenBank/DDBJ whole genome shotgun (WGS) entry which is preliminary data.</text>
</comment>
<feature type="region of interest" description="Disordered" evidence="1">
    <location>
        <begin position="73"/>
        <end position="96"/>
    </location>
</feature>
<feature type="compositionally biased region" description="Basic and acidic residues" evidence="1">
    <location>
        <begin position="133"/>
        <end position="147"/>
    </location>
</feature>
<accession>A0A0F9NSU5</accession>